<proteinExistence type="predicted"/>
<sequence length="136" mass="15875">MAIYSRIQELHFDCIFQTIIDVSTDLYFSQYLAFAELLSHDDPSPPFNLLIDFSSSQHLLVASLCTGIPLKLTFDTLKDTLYHRLDILCISTSYRFCLQLWFDELPLMSCLQFWYPDLYVNNSFCPNCGIFMETLE</sequence>
<dbReference type="AlphaFoldDB" id="A0A2N1MA83"/>
<name>A0A2N1MA83_9GLOM</name>
<evidence type="ECO:0000313" key="1">
    <source>
        <dbReference type="EMBL" id="PKK58514.1"/>
    </source>
</evidence>
<dbReference type="VEuPathDB" id="FungiDB:RhiirFUN_013186"/>
<reference evidence="1 2" key="2">
    <citation type="submission" date="2017-10" db="EMBL/GenBank/DDBJ databases">
        <title>Extensive intraspecific genome diversity in a model arbuscular mycorrhizal fungus.</title>
        <authorList>
            <person name="Chen E.C.H."/>
            <person name="Morin E."/>
            <person name="Baudet D."/>
            <person name="Noel J."/>
            <person name="Ndikumana S."/>
            <person name="Charron P."/>
            <person name="St-Onge C."/>
            <person name="Giorgi J."/>
            <person name="Grigoriev I.V."/>
            <person name="Roux C."/>
            <person name="Martin F.M."/>
            <person name="Corradi N."/>
        </authorList>
    </citation>
    <scope>NUCLEOTIDE SEQUENCE [LARGE SCALE GENOMIC DNA]</scope>
    <source>
        <strain evidence="1 2">C2</strain>
    </source>
</reference>
<protein>
    <submittedName>
        <fullName evidence="1">Uncharacterized protein</fullName>
    </submittedName>
</protein>
<comment type="caution">
    <text evidence="1">The sequence shown here is derived from an EMBL/GenBank/DDBJ whole genome shotgun (WGS) entry which is preliminary data.</text>
</comment>
<gene>
    <name evidence="1" type="ORF">RhiirC2_796178</name>
</gene>
<evidence type="ECO:0000313" key="2">
    <source>
        <dbReference type="Proteomes" id="UP000233469"/>
    </source>
</evidence>
<dbReference type="Proteomes" id="UP000233469">
    <property type="component" value="Unassembled WGS sequence"/>
</dbReference>
<dbReference type="EMBL" id="LLXL01003547">
    <property type="protein sequence ID" value="PKK58514.1"/>
    <property type="molecule type" value="Genomic_DNA"/>
</dbReference>
<dbReference type="VEuPathDB" id="FungiDB:FUN_004821"/>
<reference evidence="1 2" key="1">
    <citation type="submission" date="2016-04" db="EMBL/GenBank/DDBJ databases">
        <title>Genome analyses suggest a sexual origin of heterokaryosis in a supposedly ancient asexual fungus.</title>
        <authorList>
            <person name="Ropars J."/>
            <person name="Sedzielewska K."/>
            <person name="Noel J."/>
            <person name="Charron P."/>
            <person name="Farinelli L."/>
            <person name="Marton T."/>
            <person name="Kruger M."/>
            <person name="Pelin A."/>
            <person name="Brachmann A."/>
            <person name="Corradi N."/>
        </authorList>
    </citation>
    <scope>NUCLEOTIDE SEQUENCE [LARGE SCALE GENOMIC DNA]</scope>
    <source>
        <strain evidence="1 2">C2</strain>
    </source>
</reference>
<organism evidence="1 2">
    <name type="scientific">Rhizophagus irregularis</name>
    <dbReference type="NCBI Taxonomy" id="588596"/>
    <lineage>
        <taxon>Eukaryota</taxon>
        <taxon>Fungi</taxon>
        <taxon>Fungi incertae sedis</taxon>
        <taxon>Mucoromycota</taxon>
        <taxon>Glomeromycotina</taxon>
        <taxon>Glomeromycetes</taxon>
        <taxon>Glomerales</taxon>
        <taxon>Glomeraceae</taxon>
        <taxon>Rhizophagus</taxon>
    </lineage>
</organism>
<accession>A0A2N1MA83</accession>